<dbReference type="EMBL" id="FTOR01000005">
    <property type="protein sequence ID" value="SIT21690.1"/>
    <property type="molecule type" value="Genomic_DNA"/>
</dbReference>
<evidence type="ECO:0000313" key="3">
    <source>
        <dbReference type="Proteomes" id="UP000186917"/>
    </source>
</evidence>
<evidence type="ECO:0000259" key="1">
    <source>
        <dbReference type="PROSITE" id="PS50093"/>
    </source>
</evidence>
<dbReference type="OrthoDB" id="1491323at2"/>
<dbReference type="InterPro" id="IPR035986">
    <property type="entry name" value="PKD_dom_sf"/>
</dbReference>
<reference evidence="3" key="1">
    <citation type="submission" date="2017-01" db="EMBL/GenBank/DDBJ databases">
        <authorList>
            <person name="Varghese N."/>
            <person name="Submissions S."/>
        </authorList>
    </citation>
    <scope>NUCLEOTIDE SEQUENCE [LARGE SCALE GENOMIC DNA]</scope>
    <source>
        <strain evidence="3">DSM 21054</strain>
    </source>
</reference>
<name>A0A173MCX6_9BACT</name>
<organism evidence="2 3">
    <name type="scientific">Filimonas lacunae</name>
    <dbReference type="NCBI Taxonomy" id="477680"/>
    <lineage>
        <taxon>Bacteria</taxon>
        <taxon>Pseudomonadati</taxon>
        <taxon>Bacteroidota</taxon>
        <taxon>Chitinophagia</taxon>
        <taxon>Chitinophagales</taxon>
        <taxon>Chitinophagaceae</taxon>
        <taxon>Filimonas</taxon>
    </lineage>
</organism>
<dbReference type="Gene3D" id="2.60.40.10">
    <property type="entry name" value="Immunoglobulins"/>
    <property type="match status" value="2"/>
</dbReference>
<dbReference type="RefSeq" id="WP_076380019.1">
    <property type="nucleotide sequence ID" value="NZ_AP017422.1"/>
</dbReference>
<sequence length="301" mass="33897">MDFIQKNKKNIVALTVILLLLTAGLFAWLQKKVIHSDNDIAATVYPLKLSVGDTLYFADNTPFATHKRWSFGDGSMAVSDSGTYRYSKPGYYQVSLLINGQYSRIMNVQVLEKPEETDLSDSLVSVNAPHVGMQFENIVFRSKALNATAYRWKFGESGNIDSKDPLAIYAYQQPGDYTVLLYTNTTEYPVLHKITILPAFKTVNDSISLDNTYEKIDNDFKTHLQLIANGSSFNANYNYLLATYLCQNEKAIIKVNGSKVNDFNSYCLGLQFDKGITIFNVKCGFDDNQKCVKKVEIQQGK</sequence>
<accession>A0A173MCX6</accession>
<dbReference type="STRING" id="477680.SAMN05421788_105178"/>
<feature type="domain" description="PKD" evidence="1">
    <location>
        <begin position="146"/>
        <end position="181"/>
    </location>
</feature>
<dbReference type="SUPFAM" id="SSF49299">
    <property type="entry name" value="PKD domain"/>
    <property type="match status" value="2"/>
</dbReference>
<dbReference type="KEGG" id="fln:FLA_1374"/>
<dbReference type="Proteomes" id="UP000186917">
    <property type="component" value="Unassembled WGS sequence"/>
</dbReference>
<dbReference type="PROSITE" id="PS50093">
    <property type="entry name" value="PKD"/>
    <property type="match status" value="2"/>
</dbReference>
<protein>
    <recommendedName>
        <fullName evidence="1">PKD domain-containing protein</fullName>
    </recommendedName>
</protein>
<feature type="domain" description="PKD" evidence="1">
    <location>
        <begin position="68"/>
        <end position="99"/>
    </location>
</feature>
<gene>
    <name evidence="2" type="ORF">SAMN05421788_105178</name>
</gene>
<dbReference type="InterPro" id="IPR000601">
    <property type="entry name" value="PKD_dom"/>
</dbReference>
<proteinExistence type="predicted"/>
<evidence type="ECO:0000313" key="2">
    <source>
        <dbReference type="EMBL" id="SIT21690.1"/>
    </source>
</evidence>
<dbReference type="AlphaFoldDB" id="A0A173MCX6"/>
<dbReference type="Pfam" id="PF18911">
    <property type="entry name" value="PKD_4"/>
    <property type="match status" value="1"/>
</dbReference>
<dbReference type="InterPro" id="IPR013783">
    <property type="entry name" value="Ig-like_fold"/>
</dbReference>
<dbReference type="CDD" id="cd00146">
    <property type="entry name" value="PKD"/>
    <property type="match status" value="2"/>
</dbReference>
<keyword evidence="3" id="KW-1185">Reference proteome</keyword>